<evidence type="ECO:0000256" key="3">
    <source>
        <dbReference type="ARBA" id="ARBA00022454"/>
    </source>
</evidence>
<dbReference type="Gene3D" id="2.40.50.40">
    <property type="match status" value="2"/>
</dbReference>
<dbReference type="InterPro" id="IPR023780">
    <property type="entry name" value="Chromo_domain"/>
</dbReference>
<dbReference type="Proteomes" id="UP001059596">
    <property type="component" value="Unassembled WGS sequence"/>
</dbReference>
<keyword evidence="8" id="KW-1185">Reference proteome</keyword>
<feature type="region of interest" description="Disordered" evidence="5">
    <location>
        <begin position="1"/>
        <end position="150"/>
    </location>
</feature>
<feature type="compositionally biased region" description="Polar residues" evidence="5">
    <location>
        <begin position="75"/>
        <end position="85"/>
    </location>
</feature>
<organism evidence="7 8">
    <name type="scientific">Drosophila gunungcola</name>
    <name type="common">fruit fly</name>
    <dbReference type="NCBI Taxonomy" id="103775"/>
    <lineage>
        <taxon>Eukaryota</taxon>
        <taxon>Metazoa</taxon>
        <taxon>Ecdysozoa</taxon>
        <taxon>Arthropoda</taxon>
        <taxon>Hexapoda</taxon>
        <taxon>Insecta</taxon>
        <taxon>Pterygota</taxon>
        <taxon>Neoptera</taxon>
        <taxon>Endopterygota</taxon>
        <taxon>Diptera</taxon>
        <taxon>Brachycera</taxon>
        <taxon>Muscomorpha</taxon>
        <taxon>Ephydroidea</taxon>
        <taxon>Drosophilidae</taxon>
        <taxon>Drosophila</taxon>
        <taxon>Sophophora</taxon>
    </lineage>
</organism>
<dbReference type="GO" id="GO:0005634">
    <property type="term" value="C:nucleus"/>
    <property type="evidence" value="ECO:0007669"/>
    <property type="project" value="UniProtKB-SubCell"/>
</dbReference>
<evidence type="ECO:0000256" key="4">
    <source>
        <dbReference type="ARBA" id="ARBA00023242"/>
    </source>
</evidence>
<evidence type="ECO:0000313" key="7">
    <source>
        <dbReference type="EMBL" id="KAI8033832.1"/>
    </source>
</evidence>
<evidence type="ECO:0000256" key="2">
    <source>
        <dbReference type="ARBA" id="ARBA00004286"/>
    </source>
</evidence>
<name>A0A9Q0BIW7_9MUSC</name>
<dbReference type="InterPro" id="IPR016197">
    <property type="entry name" value="Chromo-like_dom_sf"/>
</dbReference>
<dbReference type="EMBL" id="JAMKOV010000098">
    <property type="protein sequence ID" value="KAI8033832.1"/>
    <property type="molecule type" value="Genomic_DNA"/>
</dbReference>
<accession>A0A9Q0BIW7</accession>
<sequence>MVKPGKKKVIEELSRKKLEPEGKRKNGAAVAAPDCDIEEKEQTGSNWNRDRDTNSSVSHSTAGSSKKPLNKRKVTQTQSRSTVRSGSDDSDDLPLNGSKESSAGGGGAGKRGAFAPKKRKLDKAKATTSHTSAAKNGKKAAPEDLVDDDELVNSDAQAGADVEYEVEAIMGHKIMRGASYFLVRWKGYNKDSDTWEPEIDLNCDDLIAQFLSKDIKTEAKSKAKPQKVVKKAMSGAGGRGRPKKAATPADPEKQWVVERIVDFADDLYRIRWKGFGAKDDTWEPESNLSCEGLIEKFKRDLVTQKNVDTKELRESPKKTKRLVNEYYPRTNIHNRIERSSKRTAAKNRVFYGED</sequence>
<dbReference type="AlphaFoldDB" id="A0A9Q0BIW7"/>
<dbReference type="OrthoDB" id="5376140at2759"/>
<dbReference type="Pfam" id="PF00385">
    <property type="entry name" value="Chromo"/>
    <property type="match status" value="2"/>
</dbReference>
<dbReference type="InterPro" id="IPR000953">
    <property type="entry name" value="Chromo/chromo_shadow_dom"/>
</dbReference>
<feature type="domain" description="Chromo" evidence="6">
    <location>
        <begin position="255"/>
        <end position="309"/>
    </location>
</feature>
<dbReference type="InterPro" id="IPR051219">
    <property type="entry name" value="Heterochromatin_chromo-domain"/>
</dbReference>
<feature type="compositionally biased region" description="Basic and acidic residues" evidence="5">
    <location>
        <begin position="8"/>
        <end position="24"/>
    </location>
</feature>
<comment type="caution">
    <text evidence="7">The sequence shown here is derived from an EMBL/GenBank/DDBJ whole genome shotgun (WGS) entry which is preliminary data.</text>
</comment>
<dbReference type="SUPFAM" id="SSF54160">
    <property type="entry name" value="Chromo domain-like"/>
    <property type="match status" value="2"/>
</dbReference>
<dbReference type="GO" id="GO:0005694">
    <property type="term" value="C:chromosome"/>
    <property type="evidence" value="ECO:0007669"/>
    <property type="project" value="UniProtKB-SubCell"/>
</dbReference>
<reference evidence="7" key="1">
    <citation type="journal article" date="2023" name="Genome Biol. Evol.">
        <title>Long-read-based Genome Assembly of Drosophila gunungcola Reveals Fewer Chemosensory Genes in Flower-breeding Species.</title>
        <authorList>
            <person name="Negi A."/>
            <person name="Liao B.Y."/>
            <person name="Yeh S.D."/>
        </authorList>
    </citation>
    <scope>NUCLEOTIDE SEQUENCE</scope>
    <source>
        <strain evidence="7">Sukarami</strain>
    </source>
</reference>
<feature type="region of interest" description="Disordered" evidence="5">
    <location>
        <begin position="222"/>
        <end position="251"/>
    </location>
</feature>
<dbReference type="SMART" id="SM00298">
    <property type="entry name" value="CHROMO"/>
    <property type="match status" value="2"/>
</dbReference>
<keyword evidence="3" id="KW-0158">Chromosome</keyword>
<comment type="subcellular location">
    <subcellularLocation>
        <location evidence="2">Chromosome</location>
    </subcellularLocation>
    <subcellularLocation>
        <location evidence="1">Nucleus</location>
    </subcellularLocation>
</comment>
<evidence type="ECO:0000256" key="5">
    <source>
        <dbReference type="SAM" id="MobiDB-lite"/>
    </source>
</evidence>
<evidence type="ECO:0000259" key="6">
    <source>
        <dbReference type="PROSITE" id="PS50013"/>
    </source>
</evidence>
<evidence type="ECO:0000256" key="1">
    <source>
        <dbReference type="ARBA" id="ARBA00004123"/>
    </source>
</evidence>
<dbReference type="PROSITE" id="PS00598">
    <property type="entry name" value="CHROMO_1"/>
    <property type="match status" value="2"/>
</dbReference>
<dbReference type="PROSITE" id="PS50013">
    <property type="entry name" value="CHROMO_2"/>
    <property type="match status" value="2"/>
</dbReference>
<feature type="domain" description="Chromo" evidence="6">
    <location>
        <begin position="164"/>
        <end position="222"/>
    </location>
</feature>
<dbReference type="PANTHER" id="PTHR22812">
    <property type="entry name" value="CHROMOBOX PROTEIN"/>
    <property type="match status" value="1"/>
</dbReference>
<dbReference type="CDD" id="cd00024">
    <property type="entry name" value="CD_CSD"/>
    <property type="match status" value="2"/>
</dbReference>
<dbReference type="InterPro" id="IPR023779">
    <property type="entry name" value="Chromodomain_CS"/>
</dbReference>
<feature type="compositionally biased region" description="Low complexity" evidence="5">
    <location>
        <begin position="126"/>
        <end position="135"/>
    </location>
</feature>
<feature type="compositionally biased region" description="Polar residues" evidence="5">
    <location>
        <begin position="54"/>
        <end position="64"/>
    </location>
</feature>
<proteinExistence type="predicted"/>
<protein>
    <recommendedName>
        <fullName evidence="6">Chromo domain-containing protein</fullName>
    </recommendedName>
</protein>
<keyword evidence="4" id="KW-0539">Nucleus</keyword>
<evidence type="ECO:0000313" key="8">
    <source>
        <dbReference type="Proteomes" id="UP001059596"/>
    </source>
</evidence>
<gene>
    <name evidence="7" type="ORF">M5D96_013416</name>
</gene>